<keyword evidence="4" id="KW-1185">Reference proteome</keyword>
<sequence length="436" mass="48376">MKTSEDKLNEALRAALKRKFDNFEDVPNPSAFQKIRANLKPGPQWKYLFFTLIFVSVAIIGIVADQHFRKDDIAKKAVPLEAAEAADTKMNVAEMKSGTKTTAAKLALNSKNLTSRDIKPTAILDENTTARKATLHAFSENSKSSSSAVSNAEPESTFVNPQLSEKTQFSTLKKDVNSIPGERYDELLSNSPTSSVDDRALNFDMSKIDNQTVTLTSINPGKPDINVPETDIKPIVKHGNGNFNWLINAAVLQSYQILTVPSGAQSFQNFEFPSTFSLRSLGYKLSVGVEKKGFQFMLHFSRFQQSYSYEIAGNDYVVQTFDKDHFKVIRQGTRVSQDNNFRLIGVGVNKQVSWGNATVGKYYASAGLEYSYGMIRKQSIGWVNAGIGKQFPISRNSSLHIGPYAEFSPVKFSGSGDPFYYQPYRVGISAGLRLNK</sequence>
<dbReference type="Proteomes" id="UP000190897">
    <property type="component" value="Unassembled WGS sequence"/>
</dbReference>
<dbReference type="EMBL" id="FUZA01000002">
    <property type="protein sequence ID" value="SKB81907.1"/>
    <property type="molecule type" value="Genomic_DNA"/>
</dbReference>
<feature type="compositionally biased region" description="Low complexity" evidence="1">
    <location>
        <begin position="139"/>
        <end position="156"/>
    </location>
</feature>
<evidence type="ECO:0000313" key="4">
    <source>
        <dbReference type="Proteomes" id="UP000190897"/>
    </source>
</evidence>
<keyword evidence="2" id="KW-0472">Membrane</keyword>
<gene>
    <name evidence="3" type="ORF">SAMN05660293_02346</name>
</gene>
<feature type="transmembrane region" description="Helical" evidence="2">
    <location>
        <begin position="47"/>
        <end position="64"/>
    </location>
</feature>
<dbReference type="OrthoDB" id="936103at2"/>
<keyword evidence="2" id="KW-0812">Transmembrane</keyword>
<evidence type="ECO:0000313" key="3">
    <source>
        <dbReference type="EMBL" id="SKB81907.1"/>
    </source>
</evidence>
<organism evidence="3 4">
    <name type="scientific">Dyadobacter psychrophilus</name>
    <dbReference type="NCBI Taxonomy" id="651661"/>
    <lineage>
        <taxon>Bacteria</taxon>
        <taxon>Pseudomonadati</taxon>
        <taxon>Bacteroidota</taxon>
        <taxon>Cytophagia</taxon>
        <taxon>Cytophagales</taxon>
        <taxon>Spirosomataceae</taxon>
        <taxon>Dyadobacter</taxon>
    </lineage>
</organism>
<reference evidence="4" key="1">
    <citation type="submission" date="2017-02" db="EMBL/GenBank/DDBJ databases">
        <authorList>
            <person name="Varghese N."/>
            <person name="Submissions S."/>
        </authorList>
    </citation>
    <scope>NUCLEOTIDE SEQUENCE [LARGE SCALE GENOMIC DNA]</scope>
    <source>
        <strain evidence="4">DSM 22270</strain>
    </source>
</reference>
<feature type="region of interest" description="Disordered" evidence="1">
    <location>
        <begin position="137"/>
        <end position="164"/>
    </location>
</feature>
<name>A0A1T5ECR4_9BACT</name>
<proteinExistence type="predicted"/>
<protein>
    <submittedName>
        <fullName evidence="3">Uncharacterized protein</fullName>
    </submittedName>
</protein>
<dbReference type="AlphaFoldDB" id="A0A1T5ECR4"/>
<accession>A0A1T5ECR4</accession>
<dbReference type="RefSeq" id="WP_082214828.1">
    <property type="nucleotide sequence ID" value="NZ_FUZA01000002.1"/>
</dbReference>
<keyword evidence="2" id="KW-1133">Transmembrane helix</keyword>
<evidence type="ECO:0000256" key="1">
    <source>
        <dbReference type="SAM" id="MobiDB-lite"/>
    </source>
</evidence>
<evidence type="ECO:0000256" key="2">
    <source>
        <dbReference type="SAM" id="Phobius"/>
    </source>
</evidence>
<dbReference type="STRING" id="651661.SAMN05660293_02346"/>